<feature type="non-terminal residue" evidence="1">
    <location>
        <position position="44"/>
    </location>
</feature>
<protein>
    <recommendedName>
        <fullName evidence="2">DUF3147 family protein</fullName>
    </recommendedName>
</protein>
<evidence type="ECO:0008006" key="2">
    <source>
        <dbReference type="Google" id="ProtNLM"/>
    </source>
</evidence>
<name>A0A382XGX3_9ZZZZ</name>
<organism evidence="1">
    <name type="scientific">marine metagenome</name>
    <dbReference type="NCBI Taxonomy" id="408172"/>
    <lineage>
        <taxon>unclassified sequences</taxon>
        <taxon>metagenomes</taxon>
        <taxon>ecological metagenomes</taxon>
    </lineage>
</organism>
<reference evidence="1" key="1">
    <citation type="submission" date="2018-05" db="EMBL/GenBank/DDBJ databases">
        <authorList>
            <person name="Lanie J.A."/>
            <person name="Ng W.-L."/>
            <person name="Kazmierczak K.M."/>
            <person name="Andrzejewski T.M."/>
            <person name="Davidsen T.M."/>
            <person name="Wayne K.J."/>
            <person name="Tettelin H."/>
            <person name="Glass J.I."/>
            <person name="Rusch D."/>
            <person name="Podicherti R."/>
            <person name="Tsui H.-C.T."/>
            <person name="Winkler M.E."/>
        </authorList>
    </citation>
    <scope>NUCLEOTIDE SEQUENCE</scope>
</reference>
<proteinExistence type="predicted"/>
<evidence type="ECO:0000313" key="1">
    <source>
        <dbReference type="EMBL" id="SVD70407.1"/>
    </source>
</evidence>
<dbReference type="AlphaFoldDB" id="A0A382XGX3"/>
<gene>
    <name evidence="1" type="ORF">METZ01_LOCUS423261</name>
</gene>
<sequence>MTYTLIKVLITSLLVVAISEIAKRSSLMAGILASIPLVSVLGFI</sequence>
<dbReference type="EMBL" id="UINC01167736">
    <property type="protein sequence ID" value="SVD70407.1"/>
    <property type="molecule type" value="Genomic_DNA"/>
</dbReference>
<accession>A0A382XGX3</accession>